<reference evidence="1 2" key="1">
    <citation type="journal article" date="2007" name="Science">
        <title>Sea anemone genome reveals ancestral eumetazoan gene repertoire and genomic organization.</title>
        <authorList>
            <person name="Putnam N.H."/>
            <person name="Srivastava M."/>
            <person name="Hellsten U."/>
            <person name="Dirks B."/>
            <person name="Chapman J."/>
            <person name="Salamov A."/>
            <person name="Terry A."/>
            <person name="Shapiro H."/>
            <person name="Lindquist E."/>
            <person name="Kapitonov V.V."/>
            <person name="Jurka J."/>
            <person name="Genikhovich G."/>
            <person name="Grigoriev I.V."/>
            <person name="Lucas S.M."/>
            <person name="Steele R.E."/>
            <person name="Finnerty J.R."/>
            <person name="Technau U."/>
            <person name="Martindale M.Q."/>
            <person name="Rokhsar D.S."/>
        </authorList>
    </citation>
    <scope>NUCLEOTIDE SEQUENCE [LARGE SCALE GENOMIC DNA]</scope>
    <source>
        <strain evidence="2">CH2 X CH6</strain>
    </source>
</reference>
<proteinExistence type="predicted"/>
<dbReference type="Proteomes" id="UP000001593">
    <property type="component" value="Unassembled WGS sequence"/>
</dbReference>
<dbReference type="InParanoid" id="A7SLY6"/>
<dbReference type="EMBL" id="DS469703">
    <property type="protein sequence ID" value="EDO35267.1"/>
    <property type="molecule type" value="Genomic_DNA"/>
</dbReference>
<evidence type="ECO:0000313" key="1">
    <source>
        <dbReference type="EMBL" id="EDO35267.1"/>
    </source>
</evidence>
<evidence type="ECO:0000313" key="2">
    <source>
        <dbReference type="Proteomes" id="UP000001593"/>
    </source>
</evidence>
<keyword evidence="2" id="KW-1185">Reference proteome</keyword>
<dbReference type="AlphaFoldDB" id="A7SLY6"/>
<protein>
    <submittedName>
        <fullName evidence="1">Uncharacterized protein</fullName>
    </submittedName>
</protein>
<gene>
    <name evidence="1" type="ORF">NEMVEDRAFT_v1g246107</name>
</gene>
<accession>A7SLY6</accession>
<organism evidence="1 2">
    <name type="scientific">Nematostella vectensis</name>
    <name type="common">Starlet sea anemone</name>
    <dbReference type="NCBI Taxonomy" id="45351"/>
    <lineage>
        <taxon>Eukaryota</taxon>
        <taxon>Metazoa</taxon>
        <taxon>Cnidaria</taxon>
        <taxon>Anthozoa</taxon>
        <taxon>Hexacorallia</taxon>
        <taxon>Actiniaria</taxon>
        <taxon>Edwardsiidae</taxon>
        <taxon>Nematostella</taxon>
    </lineage>
</organism>
<sequence>MWYRVFINCRQSLRESTCIAMETSDIGVRICLPLTILRENSCKIPQRISNSTWSSVMPLKRSLSCEFVARHRSRMAEVYAAKRMPRSHSARKKSVQWSDDLEEVRYYIPHRSKSETLKRKIKKVRMKAEKLTDRSLRAFASFSEVPTMNALRCMGRQAVSMDTGFQSFEDYSKQWDLLFELYAGQERQRLRFDSVN</sequence>
<name>A7SLY6_NEMVE</name>
<dbReference type="HOGENOM" id="CLU_1391729_0_0_1"/>